<sequence>MSPQALNQPTKCRRSSTTMKDTTFPTTNRRSNSDPTTRMTPRGQFPPLDAAQTPKGPRTPPTNQSTRHQGSSKTMTDRISPPNNQPFHHGSAAHQPPRGHFAPLEAGQAPFVPRQPPRPNRIILPPDAHQRVSFTEFLRMTRSGGLPPRYSGKNEEDSDEDEDEDENRNFADGSPSAHVTGQVPVPSLPLLDAPRGDSGFASGSNQRNVVTVDIHVDDDNLSTVYTNQTNQINTDTDTDTDTYSSSDSAGGPGPSRPRGPKCLFQNLCRFMKGKSLQRMQHNIELWKWERSQERSIKYQERLQRKAMEKEQAAHVNFERDQARAAK</sequence>
<gene>
    <name evidence="2" type="ORF">IFR04_010647</name>
</gene>
<protein>
    <submittedName>
        <fullName evidence="2">Uncharacterized protein</fullName>
    </submittedName>
</protein>
<evidence type="ECO:0000313" key="3">
    <source>
        <dbReference type="Proteomes" id="UP000664132"/>
    </source>
</evidence>
<dbReference type="Proteomes" id="UP000664132">
    <property type="component" value="Unassembled WGS sequence"/>
</dbReference>
<name>A0A8H7T7D7_9HELO</name>
<proteinExistence type="predicted"/>
<feature type="compositionally biased region" description="Polar residues" evidence="1">
    <location>
        <begin position="61"/>
        <end position="74"/>
    </location>
</feature>
<dbReference type="AlphaFoldDB" id="A0A8H7T7D7"/>
<evidence type="ECO:0000313" key="2">
    <source>
        <dbReference type="EMBL" id="KAG4416190.1"/>
    </source>
</evidence>
<feature type="non-terminal residue" evidence="2">
    <location>
        <position position="326"/>
    </location>
</feature>
<dbReference type="OrthoDB" id="3563780at2759"/>
<feature type="region of interest" description="Disordered" evidence="1">
    <location>
        <begin position="1"/>
        <end position="204"/>
    </location>
</feature>
<comment type="caution">
    <text evidence="2">The sequence shown here is derived from an EMBL/GenBank/DDBJ whole genome shotgun (WGS) entry which is preliminary data.</text>
</comment>
<feature type="region of interest" description="Disordered" evidence="1">
    <location>
        <begin position="227"/>
        <end position="260"/>
    </location>
</feature>
<feature type="compositionally biased region" description="Acidic residues" evidence="1">
    <location>
        <begin position="156"/>
        <end position="166"/>
    </location>
</feature>
<evidence type="ECO:0000256" key="1">
    <source>
        <dbReference type="SAM" id="MobiDB-lite"/>
    </source>
</evidence>
<accession>A0A8H7T7D7</accession>
<keyword evidence="3" id="KW-1185">Reference proteome</keyword>
<organism evidence="2 3">
    <name type="scientific">Cadophora malorum</name>
    <dbReference type="NCBI Taxonomy" id="108018"/>
    <lineage>
        <taxon>Eukaryota</taxon>
        <taxon>Fungi</taxon>
        <taxon>Dikarya</taxon>
        <taxon>Ascomycota</taxon>
        <taxon>Pezizomycotina</taxon>
        <taxon>Leotiomycetes</taxon>
        <taxon>Helotiales</taxon>
        <taxon>Ploettnerulaceae</taxon>
        <taxon>Cadophora</taxon>
    </lineage>
</organism>
<reference evidence="2" key="1">
    <citation type="submission" date="2021-02" db="EMBL/GenBank/DDBJ databases">
        <title>Genome sequence Cadophora malorum strain M34.</title>
        <authorList>
            <person name="Stefanovic E."/>
            <person name="Vu D."/>
            <person name="Scully C."/>
            <person name="Dijksterhuis J."/>
            <person name="Roader J."/>
            <person name="Houbraken J."/>
        </authorList>
    </citation>
    <scope>NUCLEOTIDE SEQUENCE</scope>
    <source>
        <strain evidence="2">M34</strain>
    </source>
</reference>
<feature type="compositionally biased region" description="Polar residues" evidence="1">
    <location>
        <begin position="1"/>
        <end position="39"/>
    </location>
</feature>
<dbReference type="EMBL" id="JAFJYH010000194">
    <property type="protein sequence ID" value="KAG4416190.1"/>
    <property type="molecule type" value="Genomic_DNA"/>
</dbReference>